<proteinExistence type="predicted"/>
<name>A0A132NM05_GIAIN</name>
<dbReference type="Proteomes" id="UP000070089">
    <property type="component" value="Unassembled WGS sequence"/>
</dbReference>
<accession>A0A132NM05</accession>
<dbReference type="EMBL" id="JXTI01000367">
    <property type="protein sequence ID" value="KWX11089.1"/>
    <property type="molecule type" value="Genomic_DNA"/>
</dbReference>
<gene>
    <name evidence="1" type="ORF">QR46_4957</name>
</gene>
<dbReference type="AlphaFoldDB" id="A0A132NM05"/>
<evidence type="ECO:0000313" key="1">
    <source>
        <dbReference type="EMBL" id="KWX11089.1"/>
    </source>
</evidence>
<organism evidence="1 2">
    <name type="scientific">Giardia duodenalis assemblage B</name>
    <dbReference type="NCBI Taxonomy" id="1394984"/>
    <lineage>
        <taxon>Eukaryota</taxon>
        <taxon>Metamonada</taxon>
        <taxon>Diplomonadida</taxon>
        <taxon>Hexamitidae</taxon>
        <taxon>Giardiinae</taxon>
        <taxon>Giardia</taxon>
    </lineage>
</organism>
<comment type="caution">
    <text evidence="1">The sequence shown here is derived from an EMBL/GenBank/DDBJ whole genome shotgun (WGS) entry which is preliminary data.</text>
</comment>
<sequence>MNKSMGTTTEDSAQLTCMRCAKAYRAVTFCQANERQH</sequence>
<reference evidence="1 2" key="1">
    <citation type="journal article" date="2015" name="Mol. Biochem. Parasitol.">
        <title>Identification of polymorphic genes for use in assemblage B genotyping assays through comparative genomics of multiple assemblage B Giardia duodenalis isolates.</title>
        <authorList>
            <person name="Wielinga C."/>
            <person name="Thompson R.C."/>
            <person name="Monis P."/>
            <person name="Ryan U."/>
        </authorList>
    </citation>
    <scope>NUCLEOTIDE SEQUENCE [LARGE SCALE GENOMIC DNA]</scope>
    <source>
        <strain evidence="1 2">BAH15c1</strain>
    </source>
</reference>
<dbReference type="VEuPathDB" id="GiardiaDB:QR46_4957"/>
<evidence type="ECO:0000313" key="2">
    <source>
        <dbReference type="Proteomes" id="UP000070089"/>
    </source>
</evidence>
<protein>
    <submittedName>
        <fullName evidence="1">MRP-family nucleotide-binding protein</fullName>
    </submittedName>
</protein>